<dbReference type="Proteomes" id="UP000501785">
    <property type="component" value="Segment"/>
</dbReference>
<reference evidence="1 2" key="1">
    <citation type="submission" date="2020-01" db="EMBL/GenBank/DDBJ databases">
        <authorList>
            <person name="Burbank J.R."/>
            <person name="Falkowski A.F."/>
            <person name="Granberg A.K."/>
            <person name="Hofbauer A.R."/>
            <person name="Heubel C."/>
            <person name="Larson S.M."/>
            <person name="Streitz R.J."/>
            <person name="Zoubek K.J."/>
            <person name="Bonilla J.A."/>
            <person name="Klyczek K."/>
            <person name="Garlena R.A."/>
            <person name="Russell D.A."/>
            <person name="Pope W.H."/>
            <person name="Jacobs-Sera D."/>
            <person name="Hatfull G.F."/>
        </authorList>
    </citation>
    <scope>NUCLEOTIDE SEQUENCE [LARGE SCALE GENOMIC DNA]</scope>
</reference>
<organism evidence="1 2">
    <name type="scientific">Arthrobacter phage Shoya</name>
    <dbReference type="NCBI Taxonomy" id="2704035"/>
    <lineage>
        <taxon>Viruses</taxon>
        <taxon>Duplodnaviria</taxon>
        <taxon>Heunggongvirae</taxon>
        <taxon>Uroviricota</taxon>
        <taxon>Caudoviricetes</taxon>
        <taxon>Shoyavirus</taxon>
        <taxon>Shoyavirus shoya</taxon>
    </lineage>
</organism>
<evidence type="ECO:0000313" key="1">
    <source>
        <dbReference type="EMBL" id="QIG57698.1"/>
    </source>
</evidence>
<name>A0A6G6XHX7_9CAUD</name>
<dbReference type="EMBL" id="MN908684">
    <property type="protein sequence ID" value="QIG57698.1"/>
    <property type="molecule type" value="Genomic_DNA"/>
</dbReference>
<gene>
    <name evidence="1" type="primary">27</name>
    <name evidence="1" type="ORF">SEA_SHOYA_27</name>
</gene>
<dbReference type="GeneID" id="77925202"/>
<protein>
    <submittedName>
        <fullName evidence="1">Uncharacterized protein</fullName>
    </submittedName>
</protein>
<keyword evidence="2" id="KW-1185">Reference proteome</keyword>
<accession>A0A6G6XHX7</accession>
<dbReference type="KEGG" id="vg:77925202"/>
<proteinExistence type="predicted"/>
<sequence length="61" mass="6376">MHNSLTNIQLHGASTDVYFSGTSVPTALLFCNRCGLVSMHALGQLGLLQHPAFGYGSAVNG</sequence>
<dbReference type="RefSeq" id="YP_010649647.1">
    <property type="nucleotide sequence ID" value="NC_070771.1"/>
</dbReference>
<evidence type="ECO:0000313" key="2">
    <source>
        <dbReference type="Proteomes" id="UP000501785"/>
    </source>
</evidence>